<evidence type="ECO:0008006" key="4">
    <source>
        <dbReference type="Google" id="ProtNLM"/>
    </source>
</evidence>
<dbReference type="Proteomes" id="UP000199356">
    <property type="component" value="Unassembled WGS sequence"/>
</dbReference>
<evidence type="ECO:0000313" key="2">
    <source>
        <dbReference type="EMBL" id="SFQ25377.1"/>
    </source>
</evidence>
<gene>
    <name evidence="2" type="ORF">SAMN04488047_1711</name>
</gene>
<feature type="region of interest" description="Disordered" evidence="1">
    <location>
        <begin position="115"/>
        <end position="190"/>
    </location>
</feature>
<reference evidence="2 3" key="1">
    <citation type="submission" date="2016-10" db="EMBL/GenBank/DDBJ databases">
        <authorList>
            <person name="de Groot N.N."/>
        </authorList>
    </citation>
    <scope>NUCLEOTIDE SEQUENCE [LARGE SCALE GENOMIC DNA]</scope>
    <source>
        <strain evidence="2 3">DSM 19547</strain>
    </source>
</reference>
<proteinExistence type="predicted"/>
<dbReference type="STRING" id="441119.SAMN04488047_1711"/>
<evidence type="ECO:0000256" key="1">
    <source>
        <dbReference type="SAM" id="MobiDB-lite"/>
    </source>
</evidence>
<dbReference type="RefSeq" id="WP_093426014.1">
    <property type="nucleotide sequence ID" value="NZ_FOXA01000071.1"/>
</dbReference>
<dbReference type="EMBL" id="FOXA01000071">
    <property type="protein sequence ID" value="SFQ25377.1"/>
    <property type="molecule type" value="Genomic_DNA"/>
</dbReference>
<feature type="compositionally biased region" description="Basic and acidic residues" evidence="1">
    <location>
        <begin position="146"/>
        <end position="169"/>
    </location>
</feature>
<accession>A0A1I5X101</accession>
<sequence>MTTQHLDETHRGGFARIPDAFFRAPVSPCARFLLCFFCNAASDAGESWYSYEQLGELLNRSNSSISGYVKELREAGYIDTIRQTTCTGFNYRLKIRIVGWDGILEHWRSLAEAKATRRRTSGGKVEHARAGDPVRGGEAASVDADPSAKSERCDHSAERGNQQDKRNKPIPDLNKIHPTHSPDAPASGEVENWSVQDEQAWRNHRPSEREAFGNFYGTPDPALLRRVIRRADALAKAAGLLDEADARSLARAAMQQFCQDRRLRVTPKEIGDAADVIAGEARTGSAISSAIGKISESWQPHWRRLPEDAHLERAARAGMALERERLDEFYTFRTRANAAGYWLRCQEPAYGAATRAAAA</sequence>
<name>A0A1I5X101_9RHOB</name>
<dbReference type="Pfam" id="PF13730">
    <property type="entry name" value="HTH_36"/>
    <property type="match status" value="1"/>
</dbReference>
<evidence type="ECO:0000313" key="3">
    <source>
        <dbReference type="Proteomes" id="UP000199356"/>
    </source>
</evidence>
<keyword evidence="3" id="KW-1185">Reference proteome</keyword>
<dbReference type="AlphaFoldDB" id="A0A1I5X101"/>
<organism evidence="2 3">
    <name type="scientific">Tranquillimonas alkanivorans</name>
    <dbReference type="NCBI Taxonomy" id="441119"/>
    <lineage>
        <taxon>Bacteria</taxon>
        <taxon>Pseudomonadati</taxon>
        <taxon>Pseudomonadota</taxon>
        <taxon>Alphaproteobacteria</taxon>
        <taxon>Rhodobacterales</taxon>
        <taxon>Roseobacteraceae</taxon>
        <taxon>Tranquillimonas</taxon>
    </lineage>
</organism>
<dbReference type="OrthoDB" id="7860714at2"/>
<protein>
    <recommendedName>
        <fullName evidence="4">Helix-turn-helix domain-containing protein</fullName>
    </recommendedName>
</protein>